<dbReference type="Pfam" id="PF00225">
    <property type="entry name" value="Kinesin"/>
    <property type="match status" value="1"/>
</dbReference>
<evidence type="ECO:0000256" key="1">
    <source>
        <dbReference type="ARBA" id="ARBA00022741"/>
    </source>
</evidence>
<dbReference type="InterPro" id="IPR027417">
    <property type="entry name" value="P-loop_NTPase"/>
</dbReference>
<dbReference type="InterPro" id="IPR036770">
    <property type="entry name" value="Ankyrin_rpt-contain_sf"/>
</dbReference>
<feature type="binding site" evidence="4">
    <location>
        <begin position="1048"/>
        <end position="1055"/>
    </location>
    <ligand>
        <name>ATP</name>
        <dbReference type="ChEBI" id="CHEBI:30616"/>
    </ligand>
</feature>
<dbReference type="SUPFAM" id="SSF52540">
    <property type="entry name" value="P-loop containing nucleoside triphosphate hydrolases"/>
    <property type="match status" value="1"/>
</dbReference>
<keyword evidence="2 4" id="KW-0067">ATP-binding</keyword>
<keyword evidence="1 4" id="KW-0547">Nucleotide-binding</keyword>
<dbReference type="SUPFAM" id="SSF48403">
    <property type="entry name" value="Ankyrin repeat"/>
    <property type="match status" value="1"/>
</dbReference>
<comment type="similarity">
    <text evidence="4">Belongs to the TRAFAC class myosin-kinesin ATPase superfamily. Kinesin family.</text>
</comment>
<dbReference type="Pfam" id="PF12796">
    <property type="entry name" value="Ank_2"/>
    <property type="match status" value="1"/>
</dbReference>
<evidence type="ECO:0000256" key="3">
    <source>
        <dbReference type="PROSITE-ProRule" id="PRU00023"/>
    </source>
</evidence>
<evidence type="ECO:0000259" key="7">
    <source>
        <dbReference type="PROSITE" id="PS50020"/>
    </source>
</evidence>
<proteinExistence type="inferred from homology"/>
<evidence type="ECO:0000313" key="9">
    <source>
        <dbReference type="EMBL" id="CAD9564754.1"/>
    </source>
</evidence>
<feature type="compositionally biased region" description="Basic and acidic residues" evidence="6">
    <location>
        <begin position="491"/>
        <end position="502"/>
    </location>
</feature>
<evidence type="ECO:0000256" key="5">
    <source>
        <dbReference type="SAM" id="Coils"/>
    </source>
</evidence>
<protein>
    <recommendedName>
        <fullName evidence="10">Kinesin motor domain-containing protein</fullName>
    </recommendedName>
</protein>
<feature type="region of interest" description="Disordered" evidence="6">
    <location>
        <begin position="29"/>
        <end position="104"/>
    </location>
</feature>
<dbReference type="EMBL" id="HBGY01007437">
    <property type="protein sequence ID" value="CAD9564754.1"/>
    <property type="molecule type" value="Transcribed_RNA"/>
</dbReference>
<dbReference type="InterPro" id="IPR001202">
    <property type="entry name" value="WW_dom"/>
</dbReference>
<dbReference type="GO" id="GO:0003777">
    <property type="term" value="F:microtubule motor activity"/>
    <property type="evidence" value="ECO:0007669"/>
    <property type="project" value="InterPro"/>
</dbReference>
<dbReference type="PROSITE" id="PS00411">
    <property type="entry name" value="KINESIN_MOTOR_1"/>
    <property type="match status" value="1"/>
</dbReference>
<dbReference type="FunFam" id="3.40.850.10:FF:000113">
    <property type="entry name" value="Kinesin-like protein"/>
    <property type="match status" value="1"/>
</dbReference>
<feature type="domain" description="Kinesin motor" evidence="8">
    <location>
        <begin position="959"/>
        <end position="1305"/>
    </location>
</feature>
<feature type="region of interest" description="Disordered" evidence="6">
    <location>
        <begin position="456"/>
        <end position="562"/>
    </location>
</feature>
<name>A0A7S2K2T0_9STRA</name>
<dbReference type="InterPro" id="IPR027640">
    <property type="entry name" value="Kinesin-like_fam"/>
</dbReference>
<keyword evidence="3" id="KW-0040">ANK repeat</keyword>
<feature type="compositionally biased region" description="Basic residues" evidence="6">
    <location>
        <begin position="38"/>
        <end position="47"/>
    </location>
</feature>
<reference evidence="9" key="1">
    <citation type="submission" date="2021-01" db="EMBL/GenBank/DDBJ databases">
        <authorList>
            <person name="Corre E."/>
            <person name="Pelletier E."/>
            <person name="Niang G."/>
            <person name="Scheremetjew M."/>
            <person name="Finn R."/>
            <person name="Kale V."/>
            <person name="Holt S."/>
            <person name="Cochrane G."/>
            <person name="Meng A."/>
            <person name="Brown T."/>
            <person name="Cohen L."/>
        </authorList>
    </citation>
    <scope>NUCLEOTIDE SEQUENCE</scope>
    <source>
        <strain evidence="9">B650</strain>
    </source>
</reference>
<feature type="compositionally biased region" description="Basic and acidic residues" evidence="6">
    <location>
        <begin position="456"/>
        <end position="465"/>
    </location>
</feature>
<feature type="compositionally biased region" description="Basic and acidic residues" evidence="6">
    <location>
        <begin position="670"/>
        <end position="686"/>
    </location>
</feature>
<evidence type="ECO:0000256" key="6">
    <source>
        <dbReference type="SAM" id="MobiDB-lite"/>
    </source>
</evidence>
<sequence length="1350" mass="150687">MTMQLARMFNKERYRISWLKLFQSGNDIDKRRKEKSTSNKKHKFRKKQMYDEKDDFSSSADDISSLGEDESSDEFERGERESGRKRKAKKRRPHRQRHSFSSHSSLSSASSEFLTREELFELPAKELRARCQRVGLGTKHAIRKKDLVSLLYDYYANNVEKMVSSFPTQKMHDDENEEEEMLDLLQEILPFFGQGDLSSDVIVRETIEKLPLDALEMPDRLGNTVLILACQYAAYDLIPLLIEKGCNVNAQNNDGACCLHFPCYSDTVSVETVELLIDNGAYAEVVERQYGATPLHWAAASGNTFLCSLLANAGASPHTIDLSGCDPIAYAKQANNQDCIDFLSSVQVGDKGVEEQQGMKEADRDSLFEWKRQKDENTEEIYYHNRSRKESLWENEFLEMDAGSAIEKARVDDAGVTGEGKSPSAADGGESSDDSSFSSSSTIDIPELSINIPVDSAKRSADTESHALANSANDFDEDSEESVRNPVHVHNRSDKSKFKDKGSIPVSPLKQNANSGRKSDISGNGLGNPLYPRQRSLVAPTSSFPPSPQKISSQKHLQNSVTKETFEERLSALQSKMEEQLMDQLTSLEKKMSTNRRPITPGMKRQISFNTQQHKQDVEAVAEMGAKIIHLQNEISTKDLEILALKREVMSLETKLATGSKMPDRSLALETKDDDEKGSSDSKDDSGALSDEVEQLTDDLEVKVGELKELERKYADLQVSLDGTVQQLSALEIKYKRLKEQLGESEASILKERKAKDEAMSLLEQTKQGMEVGAQVTKSLEDARNRDANEITRLQSNLKDIEQKTSSEIDRLCNENVTKESVLRAKEVKISSLVDEIEKLKQNHVEETGELVAKNVQEVESLQMKLKEELSGRSSLQDELKEERLMKMEKEVERNEALQKMQLYDQRATEAEKRLNEMRSMIEEAKGLFLNNEKLHRALHVETERRKTLHNKLEDMKGRIRVYVRIRPLSTGEIERGSNEVMKKEDQRMCVLLPDGEKGATDTKSWEFDQIFAGTAQDGNTQEAVFKDTRLLITSAVDGFNVCIFAYGQTGSGKTYTMFGAGGLVQNAQPDGSMDPDAGLAPRAAAELFRVLKEKESSSNVQVTVTMFELYNDALRDLLVPEDREQTKLRIKLAEHTDSGMVEVDGAITEEASSVADLLELFKRGSLSRTTSSTKMNADSSRSHLITSIVTSVINKRTGRIVQGKLTLVDLAGSERVGKSGATGNQLKEAQSINKSLSALGDVICALTSGKNKHVPYRNNPLTMLMSDSIGGNAKTLMFVCSSPADYNRSETTNSLDFAKRCKDVRNNVESSHGNAAKVKALRAELAKMKKQDSIGKRKSGNGLARKPGK</sequence>
<dbReference type="GO" id="GO:0005524">
    <property type="term" value="F:ATP binding"/>
    <property type="evidence" value="ECO:0007669"/>
    <property type="project" value="UniProtKB-UniRule"/>
</dbReference>
<dbReference type="Gene3D" id="3.40.850.10">
    <property type="entry name" value="Kinesin motor domain"/>
    <property type="match status" value="1"/>
</dbReference>
<dbReference type="InterPro" id="IPR001752">
    <property type="entry name" value="Kinesin_motor_dom"/>
</dbReference>
<dbReference type="InterPro" id="IPR019821">
    <property type="entry name" value="Kinesin_motor_CS"/>
</dbReference>
<evidence type="ECO:0008006" key="10">
    <source>
        <dbReference type="Google" id="ProtNLM"/>
    </source>
</evidence>
<accession>A0A7S2K2T0</accession>
<dbReference type="PROSITE" id="PS50088">
    <property type="entry name" value="ANK_REPEAT"/>
    <property type="match status" value="2"/>
</dbReference>
<dbReference type="InterPro" id="IPR036961">
    <property type="entry name" value="Kinesin_motor_dom_sf"/>
</dbReference>
<dbReference type="PANTHER" id="PTHR47972:SF16">
    <property type="entry name" value="KINESIN-LIKE PROTEIN"/>
    <property type="match status" value="1"/>
</dbReference>
<feature type="compositionally biased region" description="Low complexity" evidence="6">
    <location>
        <begin position="422"/>
        <end position="444"/>
    </location>
</feature>
<dbReference type="PRINTS" id="PR00380">
    <property type="entry name" value="KINESINHEAVY"/>
</dbReference>
<dbReference type="PANTHER" id="PTHR47972">
    <property type="entry name" value="KINESIN-LIKE PROTEIN KLP-3"/>
    <property type="match status" value="1"/>
</dbReference>
<evidence type="ECO:0000259" key="8">
    <source>
        <dbReference type="PROSITE" id="PS50067"/>
    </source>
</evidence>
<dbReference type="GO" id="GO:0007018">
    <property type="term" value="P:microtubule-based movement"/>
    <property type="evidence" value="ECO:0007669"/>
    <property type="project" value="InterPro"/>
</dbReference>
<feature type="compositionally biased region" description="Polar residues" evidence="6">
    <location>
        <begin position="549"/>
        <end position="562"/>
    </location>
</feature>
<dbReference type="SMART" id="SM00248">
    <property type="entry name" value="ANK"/>
    <property type="match status" value="4"/>
</dbReference>
<feature type="repeat" description="ANK" evidence="3">
    <location>
        <begin position="290"/>
        <end position="322"/>
    </location>
</feature>
<keyword evidence="5" id="KW-0175">Coiled coil</keyword>
<dbReference type="PROSITE" id="PS50297">
    <property type="entry name" value="ANK_REP_REGION"/>
    <property type="match status" value="2"/>
</dbReference>
<keyword evidence="4" id="KW-0505">Motor protein</keyword>
<evidence type="ECO:0000256" key="4">
    <source>
        <dbReference type="PROSITE-ProRule" id="PRU00283"/>
    </source>
</evidence>
<feature type="region of interest" description="Disordered" evidence="6">
    <location>
        <begin position="656"/>
        <end position="695"/>
    </location>
</feature>
<gene>
    <name evidence="9" type="ORF">LDAN0321_LOCUS4642</name>
</gene>
<dbReference type="PROSITE" id="PS50020">
    <property type="entry name" value="WW_DOMAIN_2"/>
    <property type="match status" value="1"/>
</dbReference>
<feature type="repeat" description="ANK" evidence="3">
    <location>
        <begin position="221"/>
        <end position="253"/>
    </location>
</feature>
<organism evidence="9">
    <name type="scientific">Leptocylindrus danicus</name>
    <dbReference type="NCBI Taxonomy" id="163516"/>
    <lineage>
        <taxon>Eukaryota</taxon>
        <taxon>Sar</taxon>
        <taxon>Stramenopiles</taxon>
        <taxon>Ochrophyta</taxon>
        <taxon>Bacillariophyta</taxon>
        <taxon>Coscinodiscophyceae</taxon>
        <taxon>Chaetocerotophycidae</taxon>
        <taxon>Leptocylindrales</taxon>
        <taxon>Leptocylindraceae</taxon>
        <taxon>Leptocylindrus</taxon>
    </lineage>
</organism>
<feature type="coiled-coil region" evidence="5">
    <location>
        <begin position="784"/>
        <end position="928"/>
    </location>
</feature>
<feature type="region of interest" description="Disordered" evidence="6">
    <location>
        <begin position="1328"/>
        <end position="1350"/>
    </location>
</feature>
<dbReference type="Gene3D" id="1.25.40.20">
    <property type="entry name" value="Ankyrin repeat-containing domain"/>
    <property type="match status" value="1"/>
</dbReference>
<feature type="compositionally biased region" description="Basic residues" evidence="6">
    <location>
        <begin position="83"/>
        <end position="100"/>
    </location>
</feature>
<evidence type="ECO:0000256" key="2">
    <source>
        <dbReference type="ARBA" id="ARBA00022840"/>
    </source>
</evidence>
<dbReference type="Pfam" id="PF00023">
    <property type="entry name" value="Ank"/>
    <property type="match status" value="1"/>
</dbReference>
<feature type="region of interest" description="Disordered" evidence="6">
    <location>
        <begin position="412"/>
        <end position="444"/>
    </location>
</feature>
<feature type="domain" description="WW" evidence="7">
    <location>
        <begin position="370"/>
        <end position="398"/>
    </location>
</feature>
<dbReference type="SMART" id="SM00129">
    <property type="entry name" value="KISc"/>
    <property type="match status" value="1"/>
</dbReference>
<dbReference type="InterPro" id="IPR002110">
    <property type="entry name" value="Ankyrin_rpt"/>
</dbReference>
<dbReference type="GO" id="GO:0008017">
    <property type="term" value="F:microtubule binding"/>
    <property type="evidence" value="ECO:0007669"/>
    <property type="project" value="InterPro"/>
</dbReference>
<dbReference type="PROSITE" id="PS50067">
    <property type="entry name" value="KINESIN_MOTOR_2"/>
    <property type="match status" value="1"/>
</dbReference>